<dbReference type="Proteomes" id="UP000298030">
    <property type="component" value="Unassembled WGS sequence"/>
</dbReference>
<feature type="region of interest" description="Disordered" evidence="1">
    <location>
        <begin position="148"/>
        <end position="168"/>
    </location>
</feature>
<evidence type="ECO:0000313" key="3">
    <source>
        <dbReference type="Proteomes" id="UP000298030"/>
    </source>
</evidence>
<feature type="compositionally biased region" description="Polar residues" evidence="1">
    <location>
        <begin position="100"/>
        <end position="119"/>
    </location>
</feature>
<proteinExistence type="predicted"/>
<gene>
    <name evidence="2" type="ORF">FA13DRAFT_231629</name>
</gene>
<reference evidence="2 3" key="1">
    <citation type="journal article" date="2019" name="Nat. Ecol. Evol.">
        <title>Megaphylogeny resolves global patterns of mushroom evolution.</title>
        <authorList>
            <person name="Varga T."/>
            <person name="Krizsan K."/>
            <person name="Foldi C."/>
            <person name="Dima B."/>
            <person name="Sanchez-Garcia M."/>
            <person name="Sanchez-Ramirez S."/>
            <person name="Szollosi G.J."/>
            <person name="Szarkandi J.G."/>
            <person name="Papp V."/>
            <person name="Albert L."/>
            <person name="Andreopoulos W."/>
            <person name="Angelini C."/>
            <person name="Antonin V."/>
            <person name="Barry K.W."/>
            <person name="Bougher N.L."/>
            <person name="Buchanan P."/>
            <person name="Buyck B."/>
            <person name="Bense V."/>
            <person name="Catcheside P."/>
            <person name="Chovatia M."/>
            <person name="Cooper J."/>
            <person name="Damon W."/>
            <person name="Desjardin D."/>
            <person name="Finy P."/>
            <person name="Geml J."/>
            <person name="Haridas S."/>
            <person name="Hughes K."/>
            <person name="Justo A."/>
            <person name="Karasinski D."/>
            <person name="Kautmanova I."/>
            <person name="Kiss B."/>
            <person name="Kocsube S."/>
            <person name="Kotiranta H."/>
            <person name="LaButti K.M."/>
            <person name="Lechner B.E."/>
            <person name="Liimatainen K."/>
            <person name="Lipzen A."/>
            <person name="Lukacs Z."/>
            <person name="Mihaltcheva S."/>
            <person name="Morgado L.N."/>
            <person name="Niskanen T."/>
            <person name="Noordeloos M.E."/>
            <person name="Ohm R.A."/>
            <person name="Ortiz-Santana B."/>
            <person name="Ovrebo C."/>
            <person name="Racz N."/>
            <person name="Riley R."/>
            <person name="Savchenko A."/>
            <person name="Shiryaev A."/>
            <person name="Soop K."/>
            <person name="Spirin V."/>
            <person name="Szebenyi C."/>
            <person name="Tomsovsky M."/>
            <person name="Tulloss R.E."/>
            <person name="Uehling J."/>
            <person name="Grigoriev I.V."/>
            <person name="Vagvolgyi C."/>
            <person name="Papp T."/>
            <person name="Martin F.M."/>
            <person name="Miettinen O."/>
            <person name="Hibbett D.S."/>
            <person name="Nagy L.G."/>
        </authorList>
    </citation>
    <scope>NUCLEOTIDE SEQUENCE [LARGE SCALE GENOMIC DNA]</scope>
    <source>
        <strain evidence="2 3">FP101781</strain>
    </source>
</reference>
<keyword evidence="3" id="KW-1185">Reference proteome</keyword>
<feature type="compositionally biased region" description="Basic and acidic residues" evidence="1">
    <location>
        <begin position="57"/>
        <end position="85"/>
    </location>
</feature>
<sequence length="213" mass="24195">MWYSERNRCSIEEIQREMRMVAQSEHIREERVRSKEVRYREGWISVDGSIIKKRYTDRKQAKNTAKDAAREKAMHNVKAKRETTNAKHMGYSKKGHQLPSAATSTLSHSFHPDTPSSISTTQPIPALVVAWQHIPGPIDLTPHQHRLLPSQGPRPQCSSCGRDSRGGKERKGWCRCQYSSSRGGCGVLVVLLLVGHVRHLRVVAIEPIEVNRM</sequence>
<feature type="region of interest" description="Disordered" evidence="1">
    <location>
        <begin position="57"/>
        <end position="119"/>
    </location>
</feature>
<evidence type="ECO:0000256" key="1">
    <source>
        <dbReference type="SAM" id="MobiDB-lite"/>
    </source>
</evidence>
<accession>A0A4Y7TG51</accession>
<evidence type="ECO:0000313" key="2">
    <source>
        <dbReference type="EMBL" id="TEB32908.1"/>
    </source>
</evidence>
<protein>
    <submittedName>
        <fullName evidence="2">Uncharacterized protein</fullName>
    </submittedName>
</protein>
<dbReference type="EMBL" id="QPFP01000014">
    <property type="protein sequence ID" value="TEB32908.1"/>
    <property type="molecule type" value="Genomic_DNA"/>
</dbReference>
<dbReference type="AlphaFoldDB" id="A0A4Y7TG51"/>
<name>A0A4Y7TG51_COPMI</name>
<organism evidence="2 3">
    <name type="scientific">Coprinellus micaceus</name>
    <name type="common">Glistening ink-cap mushroom</name>
    <name type="synonym">Coprinus micaceus</name>
    <dbReference type="NCBI Taxonomy" id="71717"/>
    <lineage>
        <taxon>Eukaryota</taxon>
        <taxon>Fungi</taxon>
        <taxon>Dikarya</taxon>
        <taxon>Basidiomycota</taxon>
        <taxon>Agaricomycotina</taxon>
        <taxon>Agaricomycetes</taxon>
        <taxon>Agaricomycetidae</taxon>
        <taxon>Agaricales</taxon>
        <taxon>Agaricineae</taxon>
        <taxon>Psathyrellaceae</taxon>
        <taxon>Coprinellus</taxon>
    </lineage>
</organism>
<comment type="caution">
    <text evidence="2">The sequence shown here is derived from an EMBL/GenBank/DDBJ whole genome shotgun (WGS) entry which is preliminary data.</text>
</comment>